<comment type="caution">
    <text evidence="1">The sequence shown here is derived from an EMBL/GenBank/DDBJ whole genome shotgun (WGS) entry which is preliminary data.</text>
</comment>
<dbReference type="AlphaFoldDB" id="A0AAV1S155"/>
<reference evidence="1 2" key="1">
    <citation type="submission" date="2024-01" db="EMBL/GenBank/DDBJ databases">
        <authorList>
            <person name="Waweru B."/>
        </authorList>
    </citation>
    <scope>NUCLEOTIDE SEQUENCE [LARGE SCALE GENOMIC DNA]</scope>
</reference>
<feature type="non-terminal residue" evidence="1">
    <location>
        <position position="67"/>
    </location>
</feature>
<keyword evidence="2" id="KW-1185">Reference proteome</keyword>
<proteinExistence type="predicted"/>
<dbReference type="Proteomes" id="UP001314170">
    <property type="component" value="Unassembled WGS sequence"/>
</dbReference>
<dbReference type="EMBL" id="CAWUPB010001160">
    <property type="protein sequence ID" value="CAK7343814.1"/>
    <property type="molecule type" value="Genomic_DNA"/>
</dbReference>
<feature type="non-terminal residue" evidence="1">
    <location>
        <position position="1"/>
    </location>
</feature>
<sequence>RFLKTFKNGNLMMTFSFGKPEERWRIYCDDHIDSGASNTCINPKWVANFSSRERANVISPTAQSNAH</sequence>
<protein>
    <submittedName>
        <fullName evidence="1">Uncharacterized protein</fullName>
    </submittedName>
</protein>
<gene>
    <name evidence="1" type="ORF">DCAF_LOCUS17504</name>
</gene>
<evidence type="ECO:0000313" key="2">
    <source>
        <dbReference type="Proteomes" id="UP001314170"/>
    </source>
</evidence>
<accession>A0AAV1S155</accession>
<evidence type="ECO:0000313" key="1">
    <source>
        <dbReference type="EMBL" id="CAK7343814.1"/>
    </source>
</evidence>
<organism evidence="1 2">
    <name type="scientific">Dovyalis caffra</name>
    <dbReference type="NCBI Taxonomy" id="77055"/>
    <lineage>
        <taxon>Eukaryota</taxon>
        <taxon>Viridiplantae</taxon>
        <taxon>Streptophyta</taxon>
        <taxon>Embryophyta</taxon>
        <taxon>Tracheophyta</taxon>
        <taxon>Spermatophyta</taxon>
        <taxon>Magnoliopsida</taxon>
        <taxon>eudicotyledons</taxon>
        <taxon>Gunneridae</taxon>
        <taxon>Pentapetalae</taxon>
        <taxon>rosids</taxon>
        <taxon>fabids</taxon>
        <taxon>Malpighiales</taxon>
        <taxon>Salicaceae</taxon>
        <taxon>Flacourtieae</taxon>
        <taxon>Dovyalis</taxon>
    </lineage>
</organism>
<name>A0AAV1S155_9ROSI</name>